<dbReference type="GO" id="GO:0071555">
    <property type="term" value="P:cell wall organization"/>
    <property type="evidence" value="ECO:0007669"/>
    <property type="project" value="UniProtKB-KW"/>
</dbReference>
<evidence type="ECO:0000256" key="1">
    <source>
        <dbReference type="ARBA" id="ARBA00008834"/>
    </source>
</evidence>
<keyword evidence="4" id="KW-0677">Repeat</keyword>
<dbReference type="PANTHER" id="PTHR31884">
    <property type="entry name" value="POLYGALACTURONASE"/>
    <property type="match status" value="1"/>
</dbReference>
<dbReference type="GO" id="GO:0005576">
    <property type="term" value="C:extracellular region"/>
    <property type="evidence" value="ECO:0007669"/>
    <property type="project" value="TreeGrafter"/>
</dbReference>
<evidence type="ECO:0000256" key="9">
    <source>
        <dbReference type="ARBA" id="ARBA00034074"/>
    </source>
</evidence>
<keyword evidence="7 11" id="KW-0326">Glycosidase</keyword>
<dbReference type="Gene3D" id="2.160.20.10">
    <property type="entry name" value="Single-stranded right-handed beta-helix, Pectin lyase-like"/>
    <property type="match status" value="1"/>
</dbReference>
<feature type="signal peptide" evidence="12">
    <location>
        <begin position="1"/>
        <end position="18"/>
    </location>
</feature>
<comment type="caution">
    <text evidence="13">The sequence shown here is derived from an EMBL/GenBank/DDBJ whole genome shotgun (WGS) entry which is preliminary data.</text>
</comment>
<dbReference type="GO" id="GO:0004650">
    <property type="term" value="F:polygalacturonase activity"/>
    <property type="evidence" value="ECO:0007669"/>
    <property type="project" value="UniProtKB-EC"/>
</dbReference>
<evidence type="ECO:0000256" key="3">
    <source>
        <dbReference type="ARBA" id="ARBA00022729"/>
    </source>
</evidence>
<name>M5CCA7_THACB</name>
<dbReference type="InterPro" id="IPR050434">
    <property type="entry name" value="Glycosyl_hydrlase_28"/>
</dbReference>
<dbReference type="EC" id="3.2.1.15" evidence="2"/>
<dbReference type="SUPFAM" id="SSF51126">
    <property type="entry name" value="Pectin lyase-like"/>
    <property type="match status" value="1"/>
</dbReference>
<dbReference type="InterPro" id="IPR012334">
    <property type="entry name" value="Pectin_lyas_fold"/>
</dbReference>
<feature type="active site" evidence="10">
    <location>
        <position position="230"/>
    </location>
</feature>
<evidence type="ECO:0000313" key="13">
    <source>
        <dbReference type="EMBL" id="CCO36740.1"/>
    </source>
</evidence>
<keyword evidence="8" id="KW-0961">Cell wall biogenesis/degradation</keyword>
<dbReference type="GO" id="GO:0045490">
    <property type="term" value="P:pectin catabolic process"/>
    <property type="evidence" value="ECO:0007669"/>
    <property type="project" value="TreeGrafter"/>
</dbReference>
<keyword evidence="6" id="KW-1015">Disulfide bond</keyword>
<dbReference type="Pfam" id="PF00295">
    <property type="entry name" value="Glyco_hydro_28"/>
    <property type="match status" value="1"/>
</dbReference>
<protein>
    <recommendedName>
        <fullName evidence="2">endo-polygalacturonase</fullName>
        <ecNumber evidence="2">3.2.1.15</ecNumber>
    </recommendedName>
</protein>
<evidence type="ECO:0000256" key="10">
    <source>
        <dbReference type="PROSITE-ProRule" id="PRU10052"/>
    </source>
</evidence>
<feature type="chain" id="PRO_5004064135" description="endo-polygalacturonase" evidence="12">
    <location>
        <begin position="19"/>
        <end position="369"/>
    </location>
</feature>
<comment type="catalytic activity">
    <reaction evidence="9">
        <text>(1,4-alpha-D-galacturonosyl)n+m + H2O = (1,4-alpha-D-galacturonosyl)n + (1,4-alpha-D-galacturonosyl)m.</text>
        <dbReference type="EC" id="3.2.1.15"/>
    </reaction>
</comment>
<evidence type="ECO:0000256" key="2">
    <source>
        <dbReference type="ARBA" id="ARBA00012736"/>
    </source>
</evidence>
<evidence type="ECO:0000256" key="5">
    <source>
        <dbReference type="ARBA" id="ARBA00022801"/>
    </source>
</evidence>
<gene>
    <name evidence="13" type="primary">PGN1</name>
    <name evidence="13" type="ORF">BN14_10884</name>
</gene>
<dbReference type="InterPro" id="IPR006626">
    <property type="entry name" value="PbH1"/>
</dbReference>
<dbReference type="InterPro" id="IPR000743">
    <property type="entry name" value="Glyco_hydro_28"/>
</dbReference>
<dbReference type="AlphaFoldDB" id="M5CCA7"/>
<proteinExistence type="inferred from homology"/>
<evidence type="ECO:0000256" key="12">
    <source>
        <dbReference type="SAM" id="SignalP"/>
    </source>
</evidence>
<dbReference type="PANTHER" id="PTHR31884:SF1">
    <property type="entry name" value="POLYGALACTURONASE"/>
    <property type="match status" value="1"/>
</dbReference>
<dbReference type="InterPro" id="IPR011050">
    <property type="entry name" value="Pectin_lyase_fold/virulence"/>
</dbReference>
<dbReference type="HOGENOM" id="CLU_040116_0_0_1"/>
<keyword evidence="5 11" id="KW-0378">Hydrolase</keyword>
<keyword evidence="3 12" id="KW-0732">Signal</keyword>
<evidence type="ECO:0000256" key="11">
    <source>
        <dbReference type="RuleBase" id="RU361169"/>
    </source>
</evidence>
<evidence type="ECO:0000256" key="7">
    <source>
        <dbReference type="ARBA" id="ARBA00023295"/>
    </source>
</evidence>
<dbReference type="Proteomes" id="UP000012065">
    <property type="component" value="Unassembled WGS sequence"/>
</dbReference>
<sequence>MPKFAVVSVIALAASVLGNPLPEARELQTRQACTGTINSLSSISAAEKCSTINIESFTIPAKQKLVINAPSGATINMKGNILFAADTSFQTEGPLFTITGENVKYGQGAKYWDGMGSAEGAKQKKPHPMIKLGISGSFEHVKVLNSPAQVFSMGNKAALVVSNINIDNSAGNAANSISGGKPAAHNTDGFDVSTDAVTIQDSTIINQDDCLAINDGNNITFQRNKCTGGHGISVGSVATGKTVSNVHITGNTIVNNDQALRIKTFASATSGSVSGVTYKDNTATGCHKYGVIIDQSYPETLGKPVAGVKISAITFTGTNRVTVDSSAKAMVEVNCAAGGCTGTWDWAGLKVSGGPKGNHTYSGIINFSQ</sequence>
<dbReference type="SMART" id="SM00710">
    <property type="entry name" value="PbH1"/>
    <property type="match status" value="6"/>
</dbReference>
<organism evidence="13 14">
    <name type="scientific">Thanatephorus cucumeris (strain AG1-IB / isolate 7/3/14)</name>
    <name type="common">Lettuce bottom rot fungus</name>
    <name type="synonym">Rhizoctonia solani</name>
    <dbReference type="NCBI Taxonomy" id="1108050"/>
    <lineage>
        <taxon>Eukaryota</taxon>
        <taxon>Fungi</taxon>
        <taxon>Dikarya</taxon>
        <taxon>Basidiomycota</taxon>
        <taxon>Agaricomycotina</taxon>
        <taxon>Agaricomycetes</taxon>
        <taxon>Cantharellales</taxon>
        <taxon>Ceratobasidiaceae</taxon>
        <taxon>Rhizoctonia</taxon>
        <taxon>Rhizoctonia solani AG-1</taxon>
    </lineage>
</organism>
<evidence type="ECO:0000256" key="6">
    <source>
        <dbReference type="ARBA" id="ARBA00023157"/>
    </source>
</evidence>
<dbReference type="PROSITE" id="PS00502">
    <property type="entry name" value="POLYGALACTURONASE"/>
    <property type="match status" value="1"/>
</dbReference>
<evidence type="ECO:0000313" key="14">
    <source>
        <dbReference type="Proteomes" id="UP000012065"/>
    </source>
</evidence>
<reference evidence="13 14" key="1">
    <citation type="journal article" date="2013" name="J. Biotechnol.">
        <title>Establishment and interpretation of the genome sequence of the phytopathogenic fungus Rhizoctonia solani AG1-IB isolate 7/3/14.</title>
        <authorList>
            <person name="Wibberg D.W."/>
            <person name="Jelonek L.J."/>
            <person name="Rupp O.R."/>
            <person name="Hennig M.H."/>
            <person name="Eikmeyer F.E."/>
            <person name="Goesmann A.G."/>
            <person name="Hartmann A.H."/>
            <person name="Borriss R.B."/>
            <person name="Grosch R.G."/>
            <person name="Puehler A.P."/>
            <person name="Schlueter A.S."/>
        </authorList>
    </citation>
    <scope>NUCLEOTIDE SEQUENCE [LARGE SCALE GENOMIC DNA]</scope>
    <source>
        <strain evidence="14">AG1-IB / isolate 7/3/14</strain>
    </source>
</reference>
<evidence type="ECO:0000256" key="4">
    <source>
        <dbReference type="ARBA" id="ARBA00022737"/>
    </source>
</evidence>
<evidence type="ECO:0000256" key="8">
    <source>
        <dbReference type="ARBA" id="ARBA00023316"/>
    </source>
</evidence>
<accession>M5CCA7</accession>
<dbReference type="EMBL" id="CAOJ01016355">
    <property type="protein sequence ID" value="CCO36740.1"/>
    <property type="molecule type" value="Genomic_DNA"/>
</dbReference>
<comment type="similarity">
    <text evidence="1 11">Belongs to the glycosyl hydrolase 28 family.</text>
</comment>